<dbReference type="GO" id="GO:0006164">
    <property type="term" value="P:purine nucleotide biosynthetic process"/>
    <property type="evidence" value="ECO:0007669"/>
    <property type="project" value="UniProtKB-KW"/>
</dbReference>
<dbReference type="HAMAP" id="MF_01576">
    <property type="entry name" value="THF_DHG_CYH"/>
    <property type="match status" value="1"/>
</dbReference>
<dbReference type="InterPro" id="IPR036291">
    <property type="entry name" value="NAD(P)-bd_dom_sf"/>
</dbReference>
<dbReference type="InterPro" id="IPR046346">
    <property type="entry name" value="Aminoacid_DH-like_N_sf"/>
</dbReference>
<evidence type="ECO:0000256" key="4">
    <source>
        <dbReference type="ARBA" id="ARBA00022755"/>
    </source>
</evidence>
<keyword evidence="9 11" id="KW-0486">Methionine biosynthesis</keyword>
<comment type="subunit">
    <text evidence="2 11">Homodimer.</text>
</comment>
<evidence type="ECO:0000256" key="11">
    <source>
        <dbReference type="HAMAP-Rule" id="MF_01576"/>
    </source>
</evidence>
<evidence type="ECO:0000256" key="6">
    <source>
        <dbReference type="ARBA" id="ARBA00022857"/>
    </source>
</evidence>
<proteinExistence type="inferred from homology"/>
<keyword evidence="6 11" id="KW-0521">NADP</keyword>
<evidence type="ECO:0000256" key="10">
    <source>
        <dbReference type="ARBA" id="ARBA00023268"/>
    </source>
</evidence>
<dbReference type="GO" id="GO:0004477">
    <property type="term" value="F:methenyltetrahydrofolate cyclohydrolase activity"/>
    <property type="evidence" value="ECO:0007669"/>
    <property type="project" value="UniProtKB-UniRule"/>
</dbReference>
<feature type="domain" description="Tetrahydrofolate dehydrogenase/cyclohydrolase NAD(P)-binding" evidence="13">
    <location>
        <begin position="136"/>
        <end position="271"/>
    </location>
</feature>
<dbReference type="Pfam" id="PF02882">
    <property type="entry name" value="THF_DHG_CYH_C"/>
    <property type="match status" value="1"/>
</dbReference>
<dbReference type="InterPro" id="IPR000672">
    <property type="entry name" value="THF_DH/CycHdrlase"/>
</dbReference>
<keyword evidence="5 11" id="KW-0378">Hydrolase</keyword>
<dbReference type="FunFam" id="3.40.50.10860:FF:000005">
    <property type="entry name" value="C-1-tetrahydrofolate synthase, cytoplasmic, putative"/>
    <property type="match status" value="1"/>
</dbReference>
<comment type="similarity">
    <text evidence="11">Belongs to the tetrahydrofolate dehydrogenase/cyclohydrolase family.</text>
</comment>
<dbReference type="EC" id="3.5.4.9" evidence="11"/>
<evidence type="ECO:0000256" key="5">
    <source>
        <dbReference type="ARBA" id="ARBA00022801"/>
    </source>
</evidence>
<dbReference type="SUPFAM" id="SSF51735">
    <property type="entry name" value="NAD(P)-binding Rossmann-fold domains"/>
    <property type="match status" value="1"/>
</dbReference>
<evidence type="ECO:0000256" key="1">
    <source>
        <dbReference type="ARBA" id="ARBA00004777"/>
    </source>
</evidence>
<feature type="binding site" evidence="11">
    <location>
        <position position="226"/>
    </location>
    <ligand>
        <name>NADP(+)</name>
        <dbReference type="ChEBI" id="CHEBI:58349"/>
    </ligand>
</feature>
<comment type="caution">
    <text evidence="11">Lacks conserved residue(s) required for the propagation of feature annotation.</text>
</comment>
<comment type="function">
    <text evidence="11">Catalyzes the oxidation of 5,10-methylenetetrahydrofolate to 5,10-methenyltetrahydrofolate and then the hydrolysis of 5,10-methenyltetrahydrofolate to 10-formyltetrahydrofolate.</text>
</comment>
<name>A0A2M7XDP6_9BACT</name>
<dbReference type="Gene3D" id="3.40.50.10860">
    <property type="entry name" value="Leucine Dehydrogenase, chain A, domain 1"/>
    <property type="match status" value="1"/>
</dbReference>
<gene>
    <name evidence="11" type="primary">folD</name>
    <name evidence="14" type="ORF">CO173_03940</name>
</gene>
<dbReference type="EMBL" id="PFWT01000019">
    <property type="protein sequence ID" value="PJA45999.1"/>
    <property type="molecule type" value="Genomic_DNA"/>
</dbReference>
<dbReference type="PANTHER" id="PTHR48099:SF5">
    <property type="entry name" value="C-1-TETRAHYDROFOLATE SYNTHASE, CYTOPLASMIC"/>
    <property type="match status" value="1"/>
</dbReference>
<accession>A0A2M7XDP6</accession>
<dbReference type="GO" id="GO:0035999">
    <property type="term" value="P:tetrahydrofolate interconversion"/>
    <property type="evidence" value="ECO:0007669"/>
    <property type="project" value="UniProtKB-UniRule"/>
</dbReference>
<evidence type="ECO:0000256" key="3">
    <source>
        <dbReference type="ARBA" id="ARBA00022563"/>
    </source>
</evidence>
<dbReference type="Pfam" id="PF00763">
    <property type="entry name" value="THF_DHG_CYH"/>
    <property type="match status" value="1"/>
</dbReference>
<evidence type="ECO:0000259" key="12">
    <source>
        <dbReference type="Pfam" id="PF00763"/>
    </source>
</evidence>
<dbReference type="EC" id="1.5.1.5" evidence="11"/>
<sequence length="285" mass="30745">MSEIIRGRLLAQKVKEKASQKISKMKQPPGLAVILVGSDPASQLYVSLKEKAAKAVGIYFEKYLYEEDVQTKELIRRIHELNKREDIHGILVQLPLPGQDEDAVIAAIDPLKDIDGFHPINRMKLKQGEPGLVPPVSLAIMKLIESTHQPLRGKIAVVVGNNPVFSEPLVELMKDAGIAGSFLPRISSAIEAKLRVVDIVVIAIGEAGFLTKDMVKEGSIIIDVGTNKIEGKTIGDVHANVFGSAGFISPVPGGVGPLTVAFLLMNVIRAEMLQAEERARGTIAG</sequence>
<feature type="domain" description="Tetrahydrofolate dehydrogenase/cyclohydrolase catalytic" evidence="12">
    <location>
        <begin position="5"/>
        <end position="115"/>
    </location>
</feature>
<evidence type="ECO:0000259" key="13">
    <source>
        <dbReference type="Pfam" id="PF02882"/>
    </source>
</evidence>
<keyword evidence="8 11" id="KW-0368">Histidine biosynthesis</keyword>
<dbReference type="GO" id="GO:0004488">
    <property type="term" value="F:methylenetetrahydrofolate dehydrogenase (NADP+) activity"/>
    <property type="evidence" value="ECO:0007669"/>
    <property type="project" value="UniProtKB-UniRule"/>
</dbReference>
<reference evidence="15" key="1">
    <citation type="submission" date="2017-09" db="EMBL/GenBank/DDBJ databases">
        <title>Depth-based differentiation of microbial function through sediment-hosted aquifers and enrichment of novel symbionts in the deep terrestrial subsurface.</title>
        <authorList>
            <person name="Probst A.J."/>
            <person name="Ladd B."/>
            <person name="Jarett J.K."/>
            <person name="Geller-Mcgrath D.E."/>
            <person name="Sieber C.M.K."/>
            <person name="Emerson J.B."/>
            <person name="Anantharaman K."/>
            <person name="Thomas B.C."/>
            <person name="Malmstrom R."/>
            <person name="Stieglmeier M."/>
            <person name="Klingl A."/>
            <person name="Woyke T."/>
            <person name="Ryan C.M."/>
            <person name="Banfield J.F."/>
        </authorList>
    </citation>
    <scope>NUCLEOTIDE SEQUENCE [LARGE SCALE GENOMIC DNA]</scope>
</reference>
<comment type="pathway">
    <text evidence="1 11">One-carbon metabolism; tetrahydrofolate interconversion.</text>
</comment>
<keyword evidence="4 11" id="KW-0658">Purine biosynthesis</keyword>
<dbReference type="GO" id="GO:0009086">
    <property type="term" value="P:methionine biosynthetic process"/>
    <property type="evidence" value="ECO:0007669"/>
    <property type="project" value="UniProtKB-KW"/>
</dbReference>
<dbReference type="InterPro" id="IPR020630">
    <property type="entry name" value="THF_DH/CycHdrlase_cat_dom"/>
</dbReference>
<dbReference type="GO" id="GO:0000105">
    <property type="term" value="P:L-histidine biosynthetic process"/>
    <property type="evidence" value="ECO:0007669"/>
    <property type="project" value="UniProtKB-KW"/>
</dbReference>
<comment type="caution">
    <text evidence="14">The sequence shown here is derived from an EMBL/GenBank/DDBJ whole genome shotgun (WGS) entry which is preliminary data.</text>
</comment>
<evidence type="ECO:0000256" key="9">
    <source>
        <dbReference type="ARBA" id="ARBA00023167"/>
    </source>
</evidence>
<keyword evidence="7 11" id="KW-0560">Oxidoreductase</keyword>
<keyword evidence="11" id="KW-0028">Amino-acid biosynthesis</keyword>
<dbReference type="Gene3D" id="3.40.50.720">
    <property type="entry name" value="NAD(P)-binding Rossmann-like Domain"/>
    <property type="match status" value="1"/>
</dbReference>
<evidence type="ECO:0000256" key="7">
    <source>
        <dbReference type="ARBA" id="ARBA00023002"/>
    </source>
</evidence>
<dbReference type="UniPathway" id="UPA00193"/>
<comment type="catalytic activity">
    <reaction evidence="11">
        <text>(6R)-5,10-methylene-5,6,7,8-tetrahydrofolate + NADP(+) = (6R)-5,10-methenyltetrahydrofolate + NADPH</text>
        <dbReference type="Rhea" id="RHEA:22812"/>
        <dbReference type="ChEBI" id="CHEBI:15636"/>
        <dbReference type="ChEBI" id="CHEBI:57455"/>
        <dbReference type="ChEBI" id="CHEBI:57783"/>
        <dbReference type="ChEBI" id="CHEBI:58349"/>
        <dbReference type="EC" id="1.5.1.5"/>
    </reaction>
</comment>
<evidence type="ECO:0000256" key="8">
    <source>
        <dbReference type="ARBA" id="ARBA00023102"/>
    </source>
</evidence>
<keyword evidence="10 11" id="KW-0511">Multifunctional enzyme</keyword>
<evidence type="ECO:0000313" key="15">
    <source>
        <dbReference type="Proteomes" id="UP000231263"/>
    </source>
</evidence>
<evidence type="ECO:0000313" key="14">
    <source>
        <dbReference type="EMBL" id="PJA45999.1"/>
    </source>
</evidence>
<dbReference type="PANTHER" id="PTHR48099">
    <property type="entry name" value="C-1-TETRAHYDROFOLATE SYNTHASE, CYTOPLASMIC-RELATED"/>
    <property type="match status" value="1"/>
</dbReference>
<comment type="catalytic activity">
    <reaction evidence="11">
        <text>(6R)-5,10-methenyltetrahydrofolate + H2O = (6R)-10-formyltetrahydrofolate + H(+)</text>
        <dbReference type="Rhea" id="RHEA:23700"/>
        <dbReference type="ChEBI" id="CHEBI:15377"/>
        <dbReference type="ChEBI" id="CHEBI:15378"/>
        <dbReference type="ChEBI" id="CHEBI:57455"/>
        <dbReference type="ChEBI" id="CHEBI:195366"/>
        <dbReference type="EC" id="3.5.4.9"/>
    </reaction>
</comment>
<dbReference type="GO" id="GO:0005829">
    <property type="term" value="C:cytosol"/>
    <property type="evidence" value="ECO:0007669"/>
    <property type="project" value="TreeGrafter"/>
</dbReference>
<evidence type="ECO:0000256" key="2">
    <source>
        <dbReference type="ARBA" id="ARBA00011738"/>
    </source>
</evidence>
<dbReference type="SUPFAM" id="SSF53223">
    <property type="entry name" value="Aminoacid dehydrogenase-like, N-terminal domain"/>
    <property type="match status" value="1"/>
</dbReference>
<keyword evidence="3 11" id="KW-0554">One-carbon metabolism</keyword>
<protein>
    <recommendedName>
        <fullName evidence="11">Bifunctional protein FolD</fullName>
    </recommendedName>
    <domain>
        <recommendedName>
            <fullName evidence="11">Methylenetetrahydrofolate dehydrogenase</fullName>
            <ecNumber evidence="11">1.5.1.5</ecNumber>
        </recommendedName>
    </domain>
    <domain>
        <recommendedName>
            <fullName evidence="11">Methenyltetrahydrofolate cyclohydrolase</fullName>
            <ecNumber evidence="11">3.5.4.9</ecNumber>
        </recommendedName>
    </domain>
</protein>
<dbReference type="Proteomes" id="UP000231263">
    <property type="component" value="Unassembled WGS sequence"/>
</dbReference>
<organism evidence="14 15">
    <name type="scientific">Candidatus Uhrbacteria bacterium CG_4_9_14_3_um_filter_41_35</name>
    <dbReference type="NCBI Taxonomy" id="1975034"/>
    <lineage>
        <taxon>Bacteria</taxon>
        <taxon>Candidatus Uhriibacteriota</taxon>
    </lineage>
</organism>
<dbReference type="InterPro" id="IPR020631">
    <property type="entry name" value="THF_DH/CycHdrlase_NAD-bd_dom"/>
</dbReference>
<dbReference type="PRINTS" id="PR00085">
    <property type="entry name" value="THFDHDRGNASE"/>
</dbReference>
<dbReference type="AlphaFoldDB" id="A0A2M7XDP6"/>